<sequence>MDEQTNPDGYEVPVHRALSTPRLLVGIPRDMAVVAFTTAAALVLGLQSWWSLPFYMVIHIGLVLLTKYDTQWPEALKRALRLKNHYRA</sequence>
<dbReference type="GO" id="GO:0016020">
    <property type="term" value="C:membrane"/>
    <property type="evidence" value="ECO:0007669"/>
    <property type="project" value="UniProtKB-SubCell"/>
</dbReference>
<evidence type="ECO:0000313" key="6">
    <source>
        <dbReference type="EMBL" id="CAD0364176.1"/>
    </source>
</evidence>
<feature type="transmembrane region" description="Helical" evidence="5">
    <location>
        <begin position="50"/>
        <end position="68"/>
    </location>
</feature>
<comment type="subcellular location">
    <subcellularLocation>
        <location evidence="1">Membrane</location>
    </subcellularLocation>
</comment>
<protein>
    <recommendedName>
        <fullName evidence="7">Type IV secretory pathway, VirB3-like protein</fullName>
    </recommendedName>
</protein>
<proteinExistence type="predicted"/>
<name>A0A6V7FK51_9XANT</name>
<evidence type="ECO:0000256" key="5">
    <source>
        <dbReference type="SAM" id="Phobius"/>
    </source>
</evidence>
<dbReference type="Pfam" id="PF05101">
    <property type="entry name" value="VirB3"/>
    <property type="match status" value="1"/>
</dbReference>
<keyword evidence="6" id="KW-0614">Plasmid</keyword>
<evidence type="ECO:0000256" key="2">
    <source>
        <dbReference type="ARBA" id="ARBA00022692"/>
    </source>
</evidence>
<accession>A0A6V7FK51</accession>
<dbReference type="EMBL" id="LR828255">
    <property type="protein sequence ID" value="CAD0364178.1"/>
    <property type="molecule type" value="Genomic_DNA"/>
</dbReference>
<evidence type="ECO:0008006" key="7">
    <source>
        <dbReference type="Google" id="ProtNLM"/>
    </source>
</evidence>
<organism evidence="6">
    <name type="scientific">Xanthomonas hortorum pv. gardneri</name>
    <dbReference type="NCBI Taxonomy" id="2754056"/>
    <lineage>
        <taxon>Bacteria</taxon>
        <taxon>Pseudomonadati</taxon>
        <taxon>Pseudomonadota</taxon>
        <taxon>Gammaproteobacteria</taxon>
        <taxon>Lysobacterales</taxon>
        <taxon>Lysobacteraceae</taxon>
        <taxon>Xanthomonas</taxon>
    </lineage>
</organism>
<evidence type="ECO:0000256" key="4">
    <source>
        <dbReference type="ARBA" id="ARBA00023136"/>
    </source>
</evidence>
<keyword evidence="3 5" id="KW-1133">Transmembrane helix</keyword>
<keyword evidence="2 5" id="KW-0812">Transmembrane</keyword>
<dbReference type="AlphaFoldDB" id="A0A6V7FK51"/>
<gene>
    <name evidence="6" type="ORF">CFBP8129_47410</name>
</gene>
<evidence type="ECO:0000256" key="1">
    <source>
        <dbReference type="ARBA" id="ARBA00004370"/>
    </source>
</evidence>
<dbReference type="EMBL" id="LR828255">
    <property type="protein sequence ID" value="CAD0364176.1"/>
    <property type="molecule type" value="Genomic_DNA"/>
</dbReference>
<keyword evidence="4 5" id="KW-0472">Membrane</keyword>
<reference evidence="6" key="1">
    <citation type="submission" date="2020-07" db="EMBL/GenBank/DDBJ databases">
        <authorList>
            <person name="Pothier F. J."/>
        </authorList>
    </citation>
    <scope>NUCLEOTIDE SEQUENCE [LARGE SCALE GENOMIC DNA]</scope>
    <source>
        <plasmid evidence="6">CFBP8129_p46</plasmid>
    </source>
</reference>
<geneLocation type="plasmid" evidence="6">
    <name>CFBP8129_p46</name>
</geneLocation>
<evidence type="ECO:0000256" key="3">
    <source>
        <dbReference type="ARBA" id="ARBA00022989"/>
    </source>
</evidence>
<dbReference type="InterPro" id="IPR007792">
    <property type="entry name" value="T4SS_VirB3/TrbD/AvhB"/>
</dbReference>